<organism evidence="2 3">
    <name type="scientific">Marasmius tenuissimus</name>
    <dbReference type="NCBI Taxonomy" id="585030"/>
    <lineage>
        <taxon>Eukaryota</taxon>
        <taxon>Fungi</taxon>
        <taxon>Dikarya</taxon>
        <taxon>Basidiomycota</taxon>
        <taxon>Agaricomycotina</taxon>
        <taxon>Agaricomycetes</taxon>
        <taxon>Agaricomycetidae</taxon>
        <taxon>Agaricales</taxon>
        <taxon>Marasmiineae</taxon>
        <taxon>Marasmiaceae</taxon>
        <taxon>Marasmius</taxon>
    </lineage>
</organism>
<dbReference type="Proteomes" id="UP001437256">
    <property type="component" value="Unassembled WGS sequence"/>
</dbReference>
<sequence length="546" mass="62411">MAPICESCRFNPSIRPPITIDQFRSNSTISPETLIQTTSVIEDEERNIGQYESEILRVRYTLATLEKEKRVLEEQVKQRRSYVSCLRRIPHELWVEIFLSSLRMESDAHRFAAPFRLSQVSYRWRSIVISTPTLWSTIVYNVRRRVHGRALELYFQRSDEHAWDVTIRNRPIMRRRDSVEQTGPPHGLTGPSQMLIDNMSRIRRLLLDHTDTGILFPTDQPPDPSFSRLECLELQGHMVQYPDWFCEAVRRAPELTTFVVKNMHTMNSDPLLLMSLASSSKLTSLQVPKITLGGRLLEVIRTFQNLDTLTIERVHTDLFVASMPLTTWRSLRRLTLSSGPAVLAMLQSLELPNLEVLHINWLHIHASHSPNALLPVLSRFSSLRELVLSGGLRFLECGTLVDLLPTMPNLSRLSFDALYHVRNEAAPAYSASVAALFPHLTSSASQLESLSISLHSGTITEGIVRALIGMLEAWDRKRLTPVLKSIYVEGGRVEYQDQEEFISRVRALESKGFRCRMNTELFTGIPRKSAWNRETITIRAPSSICM</sequence>
<evidence type="ECO:0000313" key="2">
    <source>
        <dbReference type="EMBL" id="KAL0060624.1"/>
    </source>
</evidence>
<dbReference type="EMBL" id="JBBXMP010000167">
    <property type="protein sequence ID" value="KAL0060624.1"/>
    <property type="molecule type" value="Genomic_DNA"/>
</dbReference>
<name>A0ABR2ZI19_9AGAR</name>
<accession>A0ABR2ZI19</accession>
<dbReference type="Gene3D" id="1.20.1280.50">
    <property type="match status" value="1"/>
</dbReference>
<keyword evidence="3" id="KW-1185">Reference proteome</keyword>
<keyword evidence="1" id="KW-0175">Coiled coil</keyword>
<gene>
    <name evidence="2" type="ORF">AAF712_012567</name>
</gene>
<dbReference type="SUPFAM" id="SSF52047">
    <property type="entry name" value="RNI-like"/>
    <property type="match status" value="1"/>
</dbReference>
<evidence type="ECO:0000313" key="3">
    <source>
        <dbReference type="Proteomes" id="UP001437256"/>
    </source>
</evidence>
<comment type="caution">
    <text evidence="2">The sequence shown here is derived from an EMBL/GenBank/DDBJ whole genome shotgun (WGS) entry which is preliminary data.</text>
</comment>
<proteinExistence type="predicted"/>
<dbReference type="InterPro" id="IPR032675">
    <property type="entry name" value="LRR_dom_sf"/>
</dbReference>
<protein>
    <recommendedName>
        <fullName evidence="4">F-box domain-containing protein</fullName>
    </recommendedName>
</protein>
<evidence type="ECO:0000256" key="1">
    <source>
        <dbReference type="SAM" id="Coils"/>
    </source>
</evidence>
<dbReference type="Gene3D" id="3.80.10.10">
    <property type="entry name" value="Ribonuclease Inhibitor"/>
    <property type="match status" value="1"/>
</dbReference>
<evidence type="ECO:0008006" key="4">
    <source>
        <dbReference type="Google" id="ProtNLM"/>
    </source>
</evidence>
<feature type="coiled-coil region" evidence="1">
    <location>
        <begin position="55"/>
        <end position="82"/>
    </location>
</feature>
<reference evidence="2 3" key="1">
    <citation type="submission" date="2024-05" db="EMBL/GenBank/DDBJ databases">
        <title>A draft genome resource for the thread blight pathogen Marasmius tenuissimus strain MS-2.</title>
        <authorList>
            <person name="Yulfo-Soto G.E."/>
            <person name="Baruah I.K."/>
            <person name="Amoako-Attah I."/>
            <person name="Bukari Y."/>
            <person name="Meinhardt L.W."/>
            <person name="Bailey B.A."/>
            <person name="Cohen S.P."/>
        </authorList>
    </citation>
    <scope>NUCLEOTIDE SEQUENCE [LARGE SCALE GENOMIC DNA]</scope>
    <source>
        <strain evidence="2 3">MS-2</strain>
    </source>
</reference>